<evidence type="ECO:0000256" key="4">
    <source>
        <dbReference type="ARBA" id="ARBA00022679"/>
    </source>
</evidence>
<feature type="transmembrane region" description="Helical" evidence="8">
    <location>
        <begin position="363"/>
        <end position="382"/>
    </location>
</feature>
<feature type="transmembrane region" description="Helical" evidence="8">
    <location>
        <begin position="309"/>
        <end position="333"/>
    </location>
</feature>
<dbReference type="Proteomes" id="UP000230052">
    <property type="component" value="Unassembled WGS sequence"/>
</dbReference>
<dbReference type="GO" id="GO:0005886">
    <property type="term" value="C:plasma membrane"/>
    <property type="evidence" value="ECO:0007669"/>
    <property type="project" value="UniProtKB-SubCell"/>
</dbReference>
<evidence type="ECO:0000256" key="1">
    <source>
        <dbReference type="ARBA" id="ARBA00004651"/>
    </source>
</evidence>
<dbReference type="GO" id="GO:0016763">
    <property type="term" value="F:pentosyltransferase activity"/>
    <property type="evidence" value="ECO:0007669"/>
    <property type="project" value="TreeGrafter"/>
</dbReference>
<feature type="transmembrane region" description="Helical" evidence="8">
    <location>
        <begin position="89"/>
        <end position="109"/>
    </location>
</feature>
<dbReference type="InterPro" id="IPR050297">
    <property type="entry name" value="LipidA_mod_glycosyltrf_83"/>
</dbReference>
<evidence type="ECO:0000256" key="8">
    <source>
        <dbReference type="SAM" id="Phobius"/>
    </source>
</evidence>
<keyword evidence="6 8" id="KW-1133">Transmembrane helix</keyword>
<dbReference type="AlphaFoldDB" id="A0A2J0L0A4"/>
<keyword evidence="4" id="KW-0808">Transferase</keyword>
<dbReference type="GO" id="GO:0009103">
    <property type="term" value="P:lipopolysaccharide biosynthetic process"/>
    <property type="evidence" value="ECO:0007669"/>
    <property type="project" value="UniProtKB-ARBA"/>
</dbReference>
<comment type="caution">
    <text evidence="9">The sequence shown here is derived from an EMBL/GenBank/DDBJ whole genome shotgun (WGS) entry which is preliminary data.</text>
</comment>
<dbReference type="PANTHER" id="PTHR33908">
    <property type="entry name" value="MANNOSYLTRANSFERASE YKCB-RELATED"/>
    <property type="match status" value="1"/>
</dbReference>
<keyword evidence="3" id="KW-0328">Glycosyltransferase</keyword>
<organism evidence="9 10">
    <name type="scientific">Candidatus Aquitaenariimonas noxiae</name>
    <dbReference type="NCBI Taxonomy" id="1974741"/>
    <lineage>
        <taxon>Bacteria</taxon>
        <taxon>Pseudomonadati</taxon>
        <taxon>Candidatus Omnitrophota</taxon>
        <taxon>Candidatus Aquitaenariimonas</taxon>
    </lineage>
</organism>
<evidence type="ECO:0000256" key="5">
    <source>
        <dbReference type="ARBA" id="ARBA00022692"/>
    </source>
</evidence>
<gene>
    <name evidence="9" type="ORF">COS99_05210</name>
</gene>
<reference evidence="9 10" key="1">
    <citation type="submission" date="2017-09" db="EMBL/GenBank/DDBJ databases">
        <title>Depth-based differentiation of microbial function through sediment-hosted aquifers and enrichment of novel symbionts in the deep terrestrial subsurface.</title>
        <authorList>
            <person name="Probst A.J."/>
            <person name="Ladd B."/>
            <person name="Jarett J.K."/>
            <person name="Geller-Mcgrath D.E."/>
            <person name="Sieber C.M."/>
            <person name="Emerson J.B."/>
            <person name="Anantharaman K."/>
            <person name="Thomas B.C."/>
            <person name="Malmstrom R."/>
            <person name="Stieglmeier M."/>
            <person name="Klingl A."/>
            <person name="Woyke T."/>
            <person name="Ryan C.M."/>
            <person name="Banfield J.F."/>
        </authorList>
    </citation>
    <scope>NUCLEOTIDE SEQUENCE [LARGE SCALE GENOMIC DNA]</scope>
    <source>
        <strain evidence="9">CG07_land_8_20_14_0_80_42_15</strain>
    </source>
</reference>
<evidence type="ECO:0000256" key="2">
    <source>
        <dbReference type="ARBA" id="ARBA00022475"/>
    </source>
</evidence>
<feature type="transmembrane region" description="Helical" evidence="8">
    <location>
        <begin position="140"/>
        <end position="158"/>
    </location>
</feature>
<dbReference type="EMBL" id="PEWV01000053">
    <property type="protein sequence ID" value="PIU41503.1"/>
    <property type="molecule type" value="Genomic_DNA"/>
</dbReference>
<feature type="transmembrane region" description="Helical" evidence="8">
    <location>
        <begin position="209"/>
        <end position="229"/>
    </location>
</feature>
<feature type="transmembrane region" description="Helical" evidence="8">
    <location>
        <begin position="269"/>
        <end position="297"/>
    </location>
</feature>
<feature type="transmembrane region" description="Helical" evidence="8">
    <location>
        <begin position="339"/>
        <end position="356"/>
    </location>
</feature>
<keyword evidence="2" id="KW-1003">Cell membrane</keyword>
<evidence type="ECO:0000256" key="7">
    <source>
        <dbReference type="ARBA" id="ARBA00023136"/>
    </source>
</evidence>
<accession>A0A2J0L0A4</accession>
<evidence type="ECO:0000313" key="9">
    <source>
        <dbReference type="EMBL" id="PIU41503.1"/>
    </source>
</evidence>
<proteinExistence type="predicted"/>
<comment type="subcellular location">
    <subcellularLocation>
        <location evidence="1">Cell membrane</location>
        <topology evidence="1">Multi-pass membrane protein</topology>
    </subcellularLocation>
</comment>
<evidence type="ECO:0000256" key="6">
    <source>
        <dbReference type="ARBA" id="ARBA00022989"/>
    </source>
</evidence>
<keyword evidence="7 8" id="KW-0472">Membrane</keyword>
<protein>
    <submittedName>
        <fullName evidence="9">Uncharacterized protein</fullName>
    </submittedName>
</protein>
<evidence type="ECO:0000256" key="3">
    <source>
        <dbReference type="ARBA" id="ARBA00022676"/>
    </source>
</evidence>
<feature type="transmembrane region" description="Helical" evidence="8">
    <location>
        <begin position="20"/>
        <end position="40"/>
    </location>
</feature>
<sequence length="518" mass="59673">MQRSKTFKNRFYNIMHSERFYYWVAAGIVCASIGIRLIGLNRGMWLDEYSSLKVVLSQDFIGQLRAYDHPPLYYILLRLWHFICGSEEFLRLLSVIFGICTVIAIMKWMKSYSKLSSLLSGILCAVLPIMTRYSQEIRDYSLLLFATALSFLFASQVINNPGKRLGYIGLAFALFIAVATHLIGVMLITTVVLYILTSRLITEKKQIKNILLAILLPISAFIVLYFFFFTNIKKDPNDWWIPAFSFHSDSYNSVSYVAQCAFEIDHMRIWMHVCACAWALPFCIKTISKIIICELVVSSLIFGDWKRSFPLFIAAVSYWVQLAIYSIAVVPIFFDRTALPGMVPFIGFLGLYVATFRIKRLKTLFVTLFLLLCVIFAMSGIVNDAGRPYEQWGEMIRLLKASSKPKDIILFFPHYTEMPVKYHLDLSNKTVISIRAKSGIDEIKKTISEQILAREQETDRLAVFLVVRKDYNLQKNFKTYSDLNAYLKSEFGQPAFFKEFDGLTLIKYEAYKKEGAEE</sequence>
<evidence type="ECO:0000313" key="10">
    <source>
        <dbReference type="Proteomes" id="UP000230052"/>
    </source>
</evidence>
<feature type="transmembrane region" description="Helical" evidence="8">
    <location>
        <begin position="170"/>
        <end position="197"/>
    </location>
</feature>
<keyword evidence="5 8" id="KW-0812">Transmembrane</keyword>
<name>A0A2J0L0A4_9BACT</name>
<dbReference type="PANTHER" id="PTHR33908:SF11">
    <property type="entry name" value="MEMBRANE PROTEIN"/>
    <property type="match status" value="1"/>
</dbReference>